<protein>
    <submittedName>
        <fullName evidence="2 4">Uncharacterized protein</fullName>
    </submittedName>
</protein>
<evidence type="ECO:0000313" key="4">
    <source>
        <dbReference type="WBParaSite" id="EVEC_0000589601-mRNA-1"/>
    </source>
</evidence>
<evidence type="ECO:0000313" key="3">
    <source>
        <dbReference type="Proteomes" id="UP000274131"/>
    </source>
</evidence>
<keyword evidence="3" id="KW-1185">Reference proteome</keyword>
<proteinExistence type="predicted"/>
<feature type="region of interest" description="Disordered" evidence="1">
    <location>
        <begin position="1"/>
        <end position="21"/>
    </location>
</feature>
<dbReference type="EMBL" id="UXUI01008185">
    <property type="protein sequence ID" value="VDD90756.1"/>
    <property type="molecule type" value="Genomic_DNA"/>
</dbReference>
<name>A0A0N4V6K9_ENTVE</name>
<dbReference type="Proteomes" id="UP000274131">
    <property type="component" value="Unassembled WGS sequence"/>
</dbReference>
<reference evidence="4" key="1">
    <citation type="submission" date="2017-02" db="UniProtKB">
        <authorList>
            <consortium name="WormBaseParasite"/>
        </authorList>
    </citation>
    <scope>IDENTIFICATION</scope>
</reference>
<accession>A0A0N4V6K9</accession>
<feature type="compositionally biased region" description="Polar residues" evidence="1">
    <location>
        <begin position="1"/>
        <end position="11"/>
    </location>
</feature>
<dbReference type="WBParaSite" id="EVEC_0000589601-mRNA-1">
    <property type="protein sequence ID" value="EVEC_0000589601-mRNA-1"/>
    <property type="gene ID" value="EVEC_0000589601"/>
</dbReference>
<sequence length="57" mass="6395">MSCRTQLSKSGDCSGGTKRVQATRVDPKDVIDSMLESAVHEIELGFNVMRFLLFGFW</sequence>
<dbReference type="AlphaFoldDB" id="A0A0N4V6K9"/>
<evidence type="ECO:0000256" key="1">
    <source>
        <dbReference type="SAM" id="MobiDB-lite"/>
    </source>
</evidence>
<evidence type="ECO:0000313" key="2">
    <source>
        <dbReference type="EMBL" id="VDD90756.1"/>
    </source>
</evidence>
<reference evidence="2 3" key="2">
    <citation type="submission" date="2018-10" db="EMBL/GenBank/DDBJ databases">
        <authorList>
            <consortium name="Pathogen Informatics"/>
        </authorList>
    </citation>
    <scope>NUCLEOTIDE SEQUENCE [LARGE SCALE GENOMIC DNA]</scope>
</reference>
<gene>
    <name evidence="2" type="ORF">EVEC_LOCUS5507</name>
</gene>
<organism evidence="4">
    <name type="scientific">Enterobius vermicularis</name>
    <name type="common">Human pinworm</name>
    <dbReference type="NCBI Taxonomy" id="51028"/>
    <lineage>
        <taxon>Eukaryota</taxon>
        <taxon>Metazoa</taxon>
        <taxon>Ecdysozoa</taxon>
        <taxon>Nematoda</taxon>
        <taxon>Chromadorea</taxon>
        <taxon>Rhabditida</taxon>
        <taxon>Spirurina</taxon>
        <taxon>Oxyuridomorpha</taxon>
        <taxon>Oxyuroidea</taxon>
        <taxon>Oxyuridae</taxon>
        <taxon>Enterobius</taxon>
    </lineage>
</organism>